<dbReference type="OrthoDB" id="10317170at2759"/>
<feature type="region of interest" description="Disordered" evidence="1">
    <location>
        <begin position="61"/>
        <end position="80"/>
    </location>
</feature>
<organism evidence="2 3">
    <name type="scientific">Nephila pilipes</name>
    <name type="common">Giant wood spider</name>
    <name type="synonym">Nephila maculata</name>
    <dbReference type="NCBI Taxonomy" id="299642"/>
    <lineage>
        <taxon>Eukaryota</taxon>
        <taxon>Metazoa</taxon>
        <taxon>Ecdysozoa</taxon>
        <taxon>Arthropoda</taxon>
        <taxon>Chelicerata</taxon>
        <taxon>Arachnida</taxon>
        <taxon>Araneae</taxon>
        <taxon>Araneomorphae</taxon>
        <taxon>Entelegynae</taxon>
        <taxon>Araneoidea</taxon>
        <taxon>Nephilidae</taxon>
        <taxon>Nephila</taxon>
    </lineage>
</organism>
<sequence length="80" mass="8898">MCRAGPPFNFATADMIMTCHFAEKQLVFACGEASRTLKGSEPLRPGWVRGLGLISNEIVPHPRGDDSARKRLRSPEIVFR</sequence>
<gene>
    <name evidence="2" type="ORF">NPIL_356291</name>
</gene>
<dbReference type="AlphaFoldDB" id="A0A8X6QUU2"/>
<accession>A0A8X6QUU2</accession>
<protein>
    <submittedName>
        <fullName evidence="2">Uncharacterized protein</fullName>
    </submittedName>
</protein>
<reference evidence="2" key="1">
    <citation type="submission" date="2020-08" db="EMBL/GenBank/DDBJ databases">
        <title>Multicomponent nature underlies the extraordinary mechanical properties of spider dragline silk.</title>
        <authorList>
            <person name="Kono N."/>
            <person name="Nakamura H."/>
            <person name="Mori M."/>
            <person name="Yoshida Y."/>
            <person name="Ohtoshi R."/>
            <person name="Malay A.D."/>
            <person name="Moran D.A.P."/>
            <person name="Tomita M."/>
            <person name="Numata K."/>
            <person name="Arakawa K."/>
        </authorList>
    </citation>
    <scope>NUCLEOTIDE SEQUENCE</scope>
</reference>
<dbReference type="Proteomes" id="UP000887013">
    <property type="component" value="Unassembled WGS sequence"/>
</dbReference>
<evidence type="ECO:0000313" key="3">
    <source>
        <dbReference type="Proteomes" id="UP000887013"/>
    </source>
</evidence>
<evidence type="ECO:0000313" key="2">
    <source>
        <dbReference type="EMBL" id="GFU32930.1"/>
    </source>
</evidence>
<proteinExistence type="predicted"/>
<keyword evidence="3" id="KW-1185">Reference proteome</keyword>
<dbReference type="EMBL" id="BMAW01034000">
    <property type="protein sequence ID" value="GFU32930.1"/>
    <property type="molecule type" value="Genomic_DNA"/>
</dbReference>
<comment type="caution">
    <text evidence="2">The sequence shown here is derived from an EMBL/GenBank/DDBJ whole genome shotgun (WGS) entry which is preliminary data.</text>
</comment>
<name>A0A8X6QUU2_NEPPI</name>
<evidence type="ECO:0000256" key="1">
    <source>
        <dbReference type="SAM" id="MobiDB-lite"/>
    </source>
</evidence>